<organism evidence="2 3">
    <name type="scientific">Archangium gephyra</name>
    <dbReference type="NCBI Taxonomy" id="48"/>
    <lineage>
        <taxon>Bacteria</taxon>
        <taxon>Pseudomonadati</taxon>
        <taxon>Myxococcota</taxon>
        <taxon>Myxococcia</taxon>
        <taxon>Myxococcales</taxon>
        <taxon>Cystobacterineae</taxon>
        <taxon>Archangiaceae</taxon>
        <taxon>Archangium</taxon>
    </lineage>
</organism>
<sequence length="360" mass="40001">MPPPPRPKKVKPPTHATPDQIRDRQRGALLGLAVGEAMGIRMDQRNVPAANFPNLNDGPYLEPMGGGRLELRRGQVTWPSEMAQVLSQSLRNQRRYDVFDVAKSYARWLPTTLEAPEAMKAPMEWISEGRSPENTGRRAWLESAQRLRDNAPLARTTPIGVFFHARRDERVQASLEDVSITHFDPLTQLACSTFNGILAAAISAPGERLEPDQLLKVAEAELSLAASVLGRKESDWVGQTKDGADWLREDFKYAQDDDPELYGPDLHLFRPWPSETRVTYRLAFWELFHAPSLEAALIDVANRGGHSTVNCAVTGALFGAIFGDEAIPRDWEERVLEAPGNGAYHPRNLITLAGLGPDDQ</sequence>
<name>A0A2W5UFF2_9BACT</name>
<dbReference type="GO" id="GO:0016787">
    <property type="term" value="F:hydrolase activity"/>
    <property type="evidence" value="ECO:0007669"/>
    <property type="project" value="UniProtKB-KW"/>
</dbReference>
<keyword evidence="2" id="KW-0378">Hydrolase</keyword>
<keyword evidence="1" id="KW-0479">Metal-binding</keyword>
<feature type="binding site" evidence="1">
    <location>
        <position position="77"/>
    </location>
    <ligand>
        <name>Mg(2+)</name>
        <dbReference type="ChEBI" id="CHEBI:18420"/>
        <label>1</label>
    </ligand>
</feature>
<dbReference type="InterPro" id="IPR050792">
    <property type="entry name" value="ADP-ribosylglycohydrolase"/>
</dbReference>
<dbReference type="InterPro" id="IPR005502">
    <property type="entry name" value="Ribosyl_crysJ1"/>
</dbReference>
<keyword evidence="1" id="KW-0460">Magnesium</keyword>
<dbReference type="PANTHER" id="PTHR16222">
    <property type="entry name" value="ADP-RIBOSYLGLYCOHYDROLASE"/>
    <property type="match status" value="1"/>
</dbReference>
<evidence type="ECO:0000256" key="1">
    <source>
        <dbReference type="PIRSR" id="PIRSR605502-1"/>
    </source>
</evidence>
<dbReference type="PANTHER" id="PTHR16222:SF12">
    <property type="entry name" value="ADP-RIBOSYLGLYCOHYDROLASE-RELATED"/>
    <property type="match status" value="1"/>
</dbReference>
<comment type="caution">
    <text evidence="2">The sequence shown here is derived from an EMBL/GenBank/DDBJ whole genome shotgun (WGS) entry which is preliminary data.</text>
</comment>
<accession>A0A2W5UFF2</accession>
<dbReference type="Gene3D" id="1.10.4080.10">
    <property type="entry name" value="ADP-ribosylation/Crystallin J1"/>
    <property type="match status" value="1"/>
</dbReference>
<reference evidence="2 3" key="1">
    <citation type="submission" date="2017-08" db="EMBL/GenBank/DDBJ databases">
        <title>Infants hospitalized years apart are colonized by the same room-sourced microbial strains.</title>
        <authorList>
            <person name="Brooks B."/>
            <person name="Olm M.R."/>
            <person name="Firek B.A."/>
            <person name="Baker R."/>
            <person name="Thomas B.C."/>
            <person name="Morowitz M.J."/>
            <person name="Banfield J.F."/>
        </authorList>
    </citation>
    <scope>NUCLEOTIDE SEQUENCE [LARGE SCALE GENOMIC DNA]</scope>
    <source>
        <strain evidence="2">S2_003_000_R2_14</strain>
    </source>
</reference>
<gene>
    <name evidence="2" type="ORF">DI536_26530</name>
</gene>
<dbReference type="Proteomes" id="UP000249061">
    <property type="component" value="Unassembled WGS sequence"/>
</dbReference>
<dbReference type="EMBL" id="QFQP01000029">
    <property type="protein sequence ID" value="PZR07668.1"/>
    <property type="molecule type" value="Genomic_DNA"/>
</dbReference>
<dbReference type="Pfam" id="PF03747">
    <property type="entry name" value="ADP_ribosyl_GH"/>
    <property type="match status" value="1"/>
</dbReference>
<dbReference type="AlphaFoldDB" id="A0A2W5UFF2"/>
<comment type="cofactor">
    <cofactor evidence="1">
        <name>Mg(2+)</name>
        <dbReference type="ChEBI" id="CHEBI:18420"/>
    </cofactor>
    <text evidence="1">Binds 2 magnesium ions per subunit.</text>
</comment>
<dbReference type="InterPro" id="IPR036705">
    <property type="entry name" value="Ribosyl_crysJ1_sf"/>
</dbReference>
<evidence type="ECO:0000313" key="3">
    <source>
        <dbReference type="Proteomes" id="UP000249061"/>
    </source>
</evidence>
<protein>
    <submittedName>
        <fullName evidence="2">ADP-ribosylglycohydrolase family protein</fullName>
    </submittedName>
</protein>
<dbReference type="GO" id="GO:0046872">
    <property type="term" value="F:metal ion binding"/>
    <property type="evidence" value="ECO:0007669"/>
    <property type="project" value="UniProtKB-KW"/>
</dbReference>
<evidence type="ECO:0000313" key="2">
    <source>
        <dbReference type="EMBL" id="PZR07668.1"/>
    </source>
</evidence>
<proteinExistence type="predicted"/>
<dbReference type="SUPFAM" id="SSF101478">
    <property type="entry name" value="ADP-ribosylglycohydrolase"/>
    <property type="match status" value="1"/>
</dbReference>